<dbReference type="EMBL" id="KB008162">
    <property type="protein sequence ID" value="ELR11070.1"/>
    <property type="molecule type" value="Genomic_DNA"/>
</dbReference>
<feature type="binding site" evidence="18">
    <location>
        <position position="40"/>
    </location>
    <ligand>
        <name>substrate</name>
    </ligand>
</feature>
<protein>
    <recommendedName>
        <fullName evidence="6 17">O-phosphoseryl-tRNA(Sec) selenium transferase</fullName>
        <ecNumber evidence="5 17">2.9.1.2</ecNumber>
    </recommendedName>
    <alternativeName>
        <fullName evidence="13 17">Selenocysteine synthase</fullName>
    </alternativeName>
    <alternativeName>
        <fullName evidence="14 17">Selenocysteinyl-tRNA(Sec) synthase</fullName>
    </alternativeName>
    <alternativeName>
        <fullName evidence="15 17">Sep-tRNA:Sec-tRNA synthase</fullName>
    </alternativeName>
</protein>
<feature type="site" description="May act as a substrate filter by repelling compounds with a negatively charged alpha-carboxylate" evidence="19">
    <location>
        <position position="17"/>
    </location>
</feature>
<dbReference type="OMA" id="APRVPDX"/>
<keyword evidence="22" id="KW-1185">Reference proteome</keyword>
<dbReference type="Gene3D" id="3.40.640.10">
    <property type="entry name" value="Type I PLP-dependent aspartate aminotransferase-like (Major domain)"/>
    <property type="match status" value="2"/>
</dbReference>
<comment type="subcellular location">
    <subcellularLocation>
        <location evidence="17">Cytoplasm</location>
    </subcellularLocation>
</comment>
<keyword evidence="10 17" id="KW-0663">Pyridoxal phosphate</keyword>
<evidence type="ECO:0000256" key="10">
    <source>
        <dbReference type="ARBA" id="ARBA00022898"/>
    </source>
</evidence>
<comment type="catalytic activity">
    <reaction evidence="16 17">
        <text>O-phospho-L-seryl-tRNA(Sec) + selenophosphate + H2O = L-selenocysteinyl-tRNA(Sec) + 2 phosphate</text>
        <dbReference type="Rhea" id="RHEA:25041"/>
        <dbReference type="Rhea" id="RHEA-COMP:9743"/>
        <dbReference type="Rhea" id="RHEA-COMP:9947"/>
        <dbReference type="ChEBI" id="CHEBI:15377"/>
        <dbReference type="ChEBI" id="CHEBI:16144"/>
        <dbReference type="ChEBI" id="CHEBI:43474"/>
        <dbReference type="ChEBI" id="CHEBI:78551"/>
        <dbReference type="ChEBI" id="CHEBI:78573"/>
        <dbReference type="EC" id="2.9.1.2"/>
    </reaction>
</comment>
<dbReference type="RefSeq" id="XP_004333083.1">
    <property type="nucleotide sequence ID" value="XM_004333035.1"/>
</dbReference>
<feature type="region of interest" description="Disordered" evidence="20">
    <location>
        <begin position="418"/>
        <end position="452"/>
    </location>
</feature>
<dbReference type="PANTHER" id="PTHR12944:SF2">
    <property type="entry name" value="O-PHOSPHOSERYL-TRNA(SEC) SELENIUM TRANSFERASE"/>
    <property type="match status" value="1"/>
</dbReference>
<dbReference type="Proteomes" id="UP000011083">
    <property type="component" value="Unassembled WGS sequence"/>
</dbReference>
<name>L8GD45_ACACF</name>
<feature type="binding site" evidence="18">
    <location>
        <position position="270"/>
    </location>
    <ligand>
        <name>substrate</name>
    </ligand>
</feature>
<feature type="binding site" evidence="18">
    <location>
        <position position="228"/>
    </location>
    <ligand>
        <name>tRNA</name>
        <dbReference type="ChEBI" id="CHEBI:17843"/>
    </ligand>
</feature>
<keyword evidence="8 17" id="KW-0808">Transferase</keyword>
<evidence type="ECO:0000256" key="9">
    <source>
        <dbReference type="ARBA" id="ARBA00022884"/>
    </source>
</evidence>
<proteinExistence type="inferred from homology"/>
<evidence type="ECO:0000313" key="22">
    <source>
        <dbReference type="Proteomes" id="UP000011083"/>
    </source>
</evidence>
<evidence type="ECO:0000256" key="4">
    <source>
        <dbReference type="ARBA" id="ARBA00007037"/>
    </source>
</evidence>
<keyword evidence="9 17" id="KW-0694">RNA-binding</keyword>
<evidence type="ECO:0000256" key="17">
    <source>
        <dbReference type="PIRNR" id="PIRNR017689"/>
    </source>
</evidence>
<dbReference type="PANTHER" id="PTHR12944">
    <property type="entry name" value="SOLUBLE LIVER ANTIGEN/LIVER PANCREAS ANTIGEN"/>
    <property type="match status" value="1"/>
</dbReference>
<dbReference type="KEGG" id="acan:ACA1_009920"/>
<evidence type="ECO:0000256" key="6">
    <source>
        <dbReference type="ARBA" id="ARBA00021963"/>
    </source>
</evidence>
<dbReference type="PIRSF" id="PIRSF017689">
    <property type="entry name" value="SepSecS"/>
    <property type="match status" value="1"/>
</dbReference>
<evidence type="ECO:0000256" key="15">
    <source>
        <dbReference type="ARBA" id="ARBA00032693"/>
    </source>
</evidence>
<dbReference type="GO" id="GO:0001717">
    <property type="term" value="P:conversion of seryl-tRNAsec to selenocys-tRNAsec"/>
    <property type="evidence" value="ECO:0007669"/>
    <property type="project" value="UniProtKB-UniRule"/>
</dbReference>
<dbReference type="GeneID" id="14911494"/>
<evidence type="ECO:0000256" key="3">
    <source>
        <dbReference type="ARBA" id="ARBA00004822"/>
    </source>
</evidence>
<gene>
    <name evidence="21" type="ORF">ACA1_009920</name>
</gene>
<accession>L8GD45</accession>
<organism evidence="21 22">
    <name type="scientific">Acanthamoeba castellanii (strain ATCC 30010 / Neff)</name>
    <dbReference type="NCBI Taxonomy" id="1257118"/>
    <lineage>
        <taxon>Eukaryota</taxon>
        <taxon>Amoebozoa</taxon>
        <taxon>Discosea</taxon>
        <taxon>Longamoebia</taxon>
        <taxon>Centramoebida</taxon>
        <taxon>Acanthamoebidae</taxon>
        <taxon>Acanthamoeba</taxon>
    </lineage>
</organism>
<dbReference type="NCBIfam" id="TIGR03531">
    <property type="entry name" value="selenium_SpcS"/>
    <property type="match status" value="1"/>
</dbReference>
<evidence type="ECO:0000256" key="5">
    <source>
        <dbReference type="ARBA" id="ARBA00012464"/>
    </source>
</evidence>
<keyword evidence="17" id="KW-0963">Cytoplasm</keyword>
<keyword evidence="12 17" id="KW-0711">Selenium</keyword>
<evidence type="ECO:0000256" key="12">
    <source>
        <dbReference type="ARBA" id="ARBA00023266"/>
    </source>
</evidence>
<feature type="modified residue" description="N6-(pyridoxal phosphate)lysine" evidence="19">
    <location>
        <position position="241"/>
    </location>
</feature>
<dbReference type="GO" id="GO:0000049">
    <property type="term" value="F:tRNA binding"/>
    <property type="evidence" value="ECO:0007669"/>
    <property type="project" value="UniProtKB-UniRule"/>
</dbReference>
<dbReference type="OrthoDB" id="10263545at2759"/>
<feature type="binding site" evidence="18">
    <location>
        <position position="48"/>
    </location>
    <ligand>
        <name>substrate</name>
    </ligand>
</feature>
<dbReference type="InterPro" id="IPR015421">
    <property type="entry name" value="PyrdxlP-dep_Trfase_major"/>
</dbReference>
<dbReference type="VEuPathDB" id="AmoebaDB:ACA1_009920"/>
<comment type="pathway">
    <text evidence="3 17">Aminoacyl-tRNA biosynthesis; selenocysteinyl-tRNA(Sec) biosynthesis; selenocysteinyl-tRNA(Sec) from L-seryl-tRNA(Sec) (archaeal/eukaryal route): step 2/2.</text>
</comment>
<evidence type="ECO:0000256" key="20">
    <source>
        <dbReference type="SAM" id="MobiDB-lite"/>
    </source>
</evidence>
<reference evidence="21 22" key="1">
    <citation type="journal article" date="2013" name="Genome Biol.">
        <title>Genome of Acanthamoeba castellanii highlights extensive lateral gene transfer and early evolution of tyrosine kinase signaling.</title>
        <authorList>
            <person name="Clarke M."/>
            <person name="Lohan A.J."/>
            <person name="Liu B."/>
            <person name="Lagkouvardos I."/>
            <person name="Roy S."/>
            <person name="Zafar N."/>
            <person name="Bertelli C."/>
            <person name="Schilde C."/>
            <person name="Kianianmomeni A."/>
            <person name="Burglin T.R."/>
            <person name="Frech C."/>
            <person name="Turcotte B."/>
            <person name="Kopec K.O."/>
            <person name="Synnott J.M."/>
            <person name="Choo C."/>
            <person name="Paponov I."/>
            <person name="Finkler A."/>
            <person name="Soon Heng Tan C."/>
            <person name="Hutchins A.P."/>
            <person name="Weinmeier T."/>
            <person name="Rattei T."/>
            <person name="Chu J.S."/>
            <person name="Gimenez G."/>
            <person name="Irimia M."/>
            <person name="Rigden D.J."/>
            <person name="Fitzpatrick D.A."/>
            <person name="Lorenzo-Morales J."/>
            <person name="Bateman A."/>
            <person name="Chiu C.H."/>
            <person name="Tang P."/>
            <person name="Hegemann P."/>
            <person name="Fromm H."/>
            <person name="Raoult D."/>
            <person name="Greub G."/>
            <person name="Miranda-Saavedra D."/>
            <person name="Chen N."/>
            <person name="Nash P."/>
            <person name="Ginger M.L."/>
            <person name="Horn M."/>
            <person name="Schaap P."/>
            <person name="Caler L."/>
            <person name="Loftus B."/>
        </authorList>
    </citation>
    <scope>NUCLEOTIDE SEQUENCE [LARGE SCALE GENOMIC DNA]</scope>
    <source>
        <strain evidence="21 22">Neff</strain>
    </source>
</reference>
<evidence type="ECO:0000313" key="21">
    <source>
        <dbReference type="EMBL" id="ELR11070.1"/>
    </source>
</evidence>
<dbReference type="GO" id="GO:0001514">
    <property type="term" value="P:selenocysteine incorporation"/>
    <property type="evidence" value="ECO:0007669"/>
    <property type="project" value="TreeGrafter"/>
</dbReference>
<dbReference type="EC" id="2.9.1.2" evidence="5 17"/>
<feature type="binding site" evidence="18">
    <location>
        <position position="18"/>
    </location>
    <ligand>
        <name>pyridoxal 5'-phosphate</name>
        <dbReference type="ChEBI" id="CHEBI:597326"/>
    </ligand>
</feature>
<dbReference type="GO" id="GO:0098621">
    <property type="term" value="F:O-phosphoseryl-tRNA(Sec) selenium transferase activity"/>
    <property type="evidence" value="ECO:0007669"/>
    <property type="project" value="UniProtKB-EC"/>
</dbReference>
<dbReference type="SUPFAM" id="SSF53383">
    <property type="entry name" value="PLP-dependent transferases"/>
    <property type="match status" value="1"/>
</dbReference>
<evidence type="ECO:0000256" key="18">
    <source>
        <dbReference type="PIRSR" id="PIRSR017689-1"/>
    </source>
</evidence>
<keyword evidence="11 17" id="KW-0648">Protein biosynthesis</keyword>
<dbReference type="GO" id="GO:0005737">
    <property type="term" value="C:cytoplasm"/>
    <property type="evidence" value="ECO:0007669"/>
    <property type="project" value="UniProtKB-SubCell"/>
</dbReference>
<evidence type="ECO:0000256" key="13">
    <source>
        <dbReference type="ARBA" id="ARBA00030669"/>
    </source>
</evidence>
<dbReference type="Pfam" id="PF05889">
    <property type="entry name" value="SepSecS"/>
    <property type="match status" value="2"/>
</dbReference>
<dbReference type="STRING" id="1257118.L8GD45"/>
<evidence type="ECO:0000256" key="1">
    <source>
        <dbReference type="ARBA" id="ARBA00001933"/>
    </source>
</evidence>
<sequence>MALMDSNNFIENVGVGEREARIASKLVARRHYNLGHGIGRSGDIAAVQPKAAGTYTFASLTNHLPQLTQGSSLLVKLTNALALHALRIAGGGNKAFAESCLVLPLATGMAVSLALLTLKQMRPDTARYVLWPRMDQKSCLKSIQTAGFIPVAIPNLLEGDEVRTDLPALERKIAELGADSILCVLSTSSCFAPQIAQVCKASGIGHIINNAYGVQTSKSMHLIIEACRLGRVDCFVQSTDKNFLVPVGGAIVAGPSKKFIEELNKAYPGRASASPLVDLFITLLSLGVAGWKTLLRERKELFGYFTAEMAKVAEKHGERFLATPNNPISFGMTLERLGDVKEGPTMLGSMLFSRCCSGTRIVTGKEKKVVAGITFEGYGAHIDSYPTAYATAACALGLTRGEVDLFLTRLDKTLTELHHQKRKKPQAATADADATTISAGDCPPPHIVQEGS</sequence>
<dbReference type="InterPro" id="IPR008829">
    <property type="entry name" value="SepSecS/SepCysS"/>
</dbReference>
<feature type="binding site" evidence="18">
    <location>
        <position position="354"/>
    </location>
    <ligand>
        <name>tRNA</name>
        <dbReference type="ChEBI" id="CHEBI:17843"/>
    </ligand>
</feature>
<evidence type="ECO:0000256" key="16">
    <source>
        <dbReference type="ARBA" id="ARBA00048808"/>
    </source>
</evidence>
<dbReference type="UniPathway" id="UPA00906">
    <property type="reaction ID" value="UER00898"/>
</dbReference>
<feature type="binding site" evidence="18">
    <location>
        <position position="41"/>
    </location>
    <ligand>
        <name>substrate</name>
    </ligand>
</feature>
<evidence type="ECO:0000256" key="7">
    <source>
        <dbReference type="ARBA" id="ARBA00022555"/>
    </source>
</evidence>
<dbReference type="AlphaFoldDB" id="L8GD45"/>
<evidence type="ECO:0000256" key="19">
    <source>
        <dbReference type="PIRSR" id="PIRSR017689-50"/>
    </source>
</evidence>
<dbReference type="InterPro" id="IPR015424">
    <property type="entry name" value="PyrdxlP-dep_Trfase"/>
</dbReference>
<evidence type="ECO:0000256" key="14">
    <source>
        <dbReference type="ARBA" id="ARBA00032048"/>
    </source>
</evidence>
<evidence type="ECO:0000256" key="11">
    <source>
        <dbReference type="ARBA" id="ARBA00022917"/>
    </source>
</evidence>
<evidence type="ECO:0000256" key="2">
    <source>
        <dbReference type="ARBA" id="ARBA00002552"/>
    </source>
</evidence>
<comment type="function">
    <text evidence="2 17">Converts O-phosphoseryl-tRNA(Sec) to selenocysteinyl-tRNA(Sec) required for selenoprotein biosynthesis.</text>
</comment>
<dbReference type="InterPro" id="IPR019872">
    <property type="entry name" value="Sec-tRNA_Se_transferase"/>
</dbReference>
<feature type="compositionally biased region" description="Low complexity" evidence="20">
    <location>
        <begin position="427"/>
        <end position="436"/>
    </location>
</feature>
<comment type="cofactor">
    <cofactor evidence="1 17 19">
        <name>pyridoxal 5'-phosphate</name>
        <dbReference type="ChEBI" id="CHEBI:597326"/>
    </cofactor>
</comment>
<comment type="similarity">
    <text evidence="4 17">Belongs to the SepSecS family.</text>
</comment>
<evidence type="ECO:0000256" key="8">
    <source>
        <dbReference type="ARBA" id="ARBA00022679"/>
    </source>
</evidence>
<keyword evidence="7 17" id="KW-0820">tRNA-binding</keyword>